<evidence type="ECO:0000256" key="3">
    <source>
        <dbReference type="ARBA" id="ARBA00022448"/>
    </source>
</evidence>
<feature type="transmembrane region" description="Helical" evidence="12">
    <location>
        <begin position="241"/>
        <end position="262"/>
    </location>
</feature>
<comment type="similarity">
    <text evidence="2 11">Belongs to the sodium:solute symporter (SSF) (TC 2.A.21) family.</text>
</comment>
<sequence length="317" mass="35663">MITFYFMLAISWGIAAIVTGFVFVPKFREMQFTSAYEGGLKAIIWTDVIQAVVMFIGLFAVIIQGLVTLGGWKRTFARASRGGRIELDSFDPRTRHTIWSLLIGGFFNSFATFAFNQAQIQRYMCIHSTRGAKQALLINAVGSGILILLSVFIGIIVYAYYADCDPYTAKQIQEIDQILPYFVMEVLSDKKGLPGVFLACVFSGSLSTISSGLNSLAAVIIEDFYKGLMGRKLTDQRQVSYIWYSAIAVSTVVLVGIIVSYLTRSLESEEIDPKLIIPISDVCYCLLPKQWRKRRECGIEDEAYRKKQVPLFEYFHS</sequence>
<dbReference type="InterPro" id="IPR001734">
    <property type="entry name" value="Na/solute_symporter"/>
</dbReference>
<dbReference type="InterPro" id="IPR038377">
    <property type="entry name" value="Na/Glc_symporter_sf"/>
</dbReference>
<evidence type="ECO:0000256" key="6">
    <source>
        <dbReference type="ARBA" id="ARBA00022989"/>
    </source>
</evidence>
<evidence type="ECO:0000256" key="8">
    <source>
        <dbReference type="ARBA" id="ARBA00023065"/>
    </source>
</evidence>
<keyword evidence="7" id="KW-0915">Sodium</keyword>
<organism evidence="13 14">
    <name type="scientific">Rotaria sordida</name>
    <dbReference type="NCBI Taxonomy" id="392033"/>
    <lineage>
        <taxon>Eukaryota</taxon>
        <taxon>Metazoa</taxon>
        <taxon>Spiralia</taxon>
        <taxon>Gnathifera</taxon>
        <taxon>Rotifera</taxon>
        <taxon>Eurotatoria</taxon>
        <taxon>Bdelloidea</taxon>
        <taxon>Philodinida</taxon>
        <taxon>Philodinidae</taxon>
        <taxon>Rotaria</taxon>
    </lineage>
</organism>
<keyword evidence="3" id="KW-0813">Transport</keyword>
<feature type="transmembrane region" description="Helical" evidence="12">
    <location>
        <begin position="136"/>
        <end position="161"/>
    </location>
</feature>
<evidence type="ECO:0000256" key="10">
    <source>
        <dbReference type="ARBA" id="ARBA00023201"/>
    </source>
</evidence>
<evidence type="ECO:0000256" key="12">
    <source>
        <dbReference type="SAM" id="Phobius"/>
    </source>
</evidence>
<feature type="transmembrane region" description="Helical" evidence="12">
    <location>
        <begin position="97"/>
        <end position="115"/>
    </location>
</feature>
<evidence type="ECO:0000256" key="4">
    <source>
        <dbReference type="ARBA" id="ARBA00022475"/>
    </source>
</evidence>
<feature type="transmembrane region" description="Helical" evidence="12">
    <location>
        <begin position="6"/>
        <end position="24"/>
    </location>
</feature>
<evidence type="ECO:0000256" key="1">
    <source>
        <dbReference type="ARBA" id="ARBA00004651"/>
    </source>
</evidence>
<dbReference type="GO" id="GO:0006814">
    <property type="term" value="P:sodium ion transport"/>
    <property type="evidence" value="ECO:0007669"/>
    <property type="project" value="UniProtKB-KW"/>
</dbReference>
<dbReference type="PANTHER" id="PTHR42985:SF40">
    <property type="entry name" value="LD47995P-RELATED"/>
    <property type="match status" value="1"/>
</dbReference>
<keyword evidence="10" id="KW-0739">Sodium transport</keyword>
<dbReference type="Proteomes" id="UP000663836">
    <property type="component" value="Unassembled WGS sequence"/>
</dbReference>
<proteinExistence type="inferred from homology"/>
<comment type="caution">
    <text evidence="13">The sequence shown here is derived from an EMBL/GenBank/DDBJ whole genome shotgun (WGS) entry which is preliminary data.</text>
</comment>
<feature type="transmembrane region" description="Helical" evidence="12">
    <location>
        <begin position="44"/>
        <end position="67"/>
    </location>
</feature>
<dbReference type="Gene3D" id="1.20.1730.10">
    <property type="entry name" value="Sodium/glucose cotransporter"/>
    <property type="match status" value="1"/>
</dbReference>
<keyword evidence="5 12" id="KW-0812">Transmembrane</keyword>
<accession>A0A819PLS9</accession>
<dbReference type="GO" id="GO:0005886">
    <property type="term" value="C:plasma membrane"/>
    <property type="evidence" value="ECO:0007669"/>
    <property type="project" value="UniProtKB-SubCell"/>
</dbReference>
<evidence type="ECO:0000313" key="14">
    <source>
        <dbReference type="Proteomes" id="UP000663836"/>
    </source>
</evidence>
<evidence type="ECO:0000256" key="11">
    <source>
        <dbReference type="RuleBase" id="RU362091"/>
    </source>
</evidence>
<comment type="subcellular location">
    <subcellularLocation>
        <location evidence="1">Cell membrane</location>
        <topology evidence="1">Multi-pass membrane protein</topology>
    </subcellularLocation>
</comment>
<protein>
    <recommendedName>
        <fullName evidence="15">Sodium-coupled monocarboxylate transporter 1</fullName>
    </recommendedName>
</protein>
<dbReference type="EMBL" id="CAJOBD010005031">
    <property type="protein sequence ID" value="CAF4017291.1"/>
    <property type="molecule type" value="Genomic_DNA"/>
</dbReference>
<keyword evidence="9 12" id="KW-0472">Membrane</keyword>
<evidence type="ECO:0000256" key="7">
    <source>
        <dbReference type="ARBA" id="ARBA00023053"/>
    </source>
</evidence>
<feature type="transmembrane region" description="Helical" evidence="12">
    <location>
        <begin position="196"/>
        <end position="221"/>
    </location>
</feature>
<name>A0A819PLS9_9BILA</name>
<evidence type="ECO:0000256" key="9">
    <source>
        <dbReference type="ARBA" id="ARBA00023136"/>
    </source>
</evidence>
<dbReference type="Pfam" id="PF00474">
    <property type="entry name" value="SSF"/>
    <property type="match status" value="1"/>
</dbReference>
<dbReference type="PANTHER" id="PTHR42985">
    <property type="entry name" value="SODIUM-COUPLED MONOCARBOXYLATE TRANSPORTER"/>
    <property type="match status" value="1"/>
</dbReference>
<dbReference type="PROSITE" id="PS50283">
    <property type="entry name" value="NA_SOLUT_SYMP_3"/>
    <property type="match status" value="1"/>
</dbReference>
<reference evidence="13" key="1">
    <citation type="submission" date="2021-02" db="EMBL/GenBank/DDBJ databases">
        <authorList>
            <person name="Nowell W R."/>
        </authorList>
    </citation>
    <scope>NUCLEOTIDE SEQUENCE</scope>
</reference>
<evidence type="ECO:0008006" key="15">
    <source>
        <dbReference type="Google" id="ProtNLM"/>
    </source>
</evidence>
<dbReference type="InterPro" id="IPR051163">
    <property type="entry name" value="Sodium:Solute_Symporter_SSF"/>
</dbReference>
<dbReference type="AlphaFoldDB" id="A0A819PLS9"/>
<gene>
    <name evidence="13" type="ORF">JBS370_LOCUS27193</name>
</gene>
<evidence type="ECO:0000313" key="13">
    <source>
        <dbReference type="EMBL" id="CAF4017291.1"/>
    </source>
</evidence>
<dbReference type="GO" id="GO:0015293">
    <property type="term" value="F:symporter activity"/>
    <property type="evidence" value="ECO:0007669"/>
    <property type="project" value="TreeGrafter"/>
</dbReference>
<evidence type="ECO:0000256" key="5">
    <source>
        <dbReference type="ARBA" id="ARBA00022692"/>
    </source>
</evidence>
<keyword evidence="8" id="KW-0406">Ion transport</keyword>
<keyword evidence="4" id="KW-1003">Cell membrane</keyword>
<evidence type="ECO:0000256" key="2">
    <source>
        <dbReference type="ARBA" id="ARBA00006434"/>
    </source>
</evidence>
<keyword evidence="6 12" id="KW-1133">Transmembrane helix</keyword>